<dbReference type="NCBIfam" id="TIGR00797">
    <property type="entry name" value="matE"/>
    <property type="match status" value="1"/>
</dbReference>
<feature type="transmembrane region" description="Helical" evidence="13">
    <location>
        <begin position="486"/>
        <end position="505"/>
    </location>
</feature>
<proteinExistence type="inferred from homology"/>
<feature type="transmembrane region" description="Helical" evidence="13">
    <location>
        <begin position="454"/>
        <end position="474"/>
    </location>
</feature>
<evidence type="ECO:0000256" key="13">
    <source>
        <dbReference type="SAM" id="Phobius"/>
    </source>
</evidence>
<dbReference type="Proteomes" id="UP000095706">
    <property type="component" value="Unassembled WGS sequence"/>
</dbReference>
<feature type="transmembrane region" description="Helical" evidence="13">
    <location>
        <begin position="236"/>
        <end position="257"/>
    </location>
</feature>
<organism evidence="14 15">
    <name type="scientific">Fusicatenibacter saccharivorans</name>
    <dbReference type="NCBI Taxonomy" id="1150298"/>
    <lineage>
        <taxon>Bacteria</taxon>
        <taxon>Bacillati</taxon>
        <taxon>Bacillota</taxon>
        <taxon>Clostridia</taxon>
        <taxon>Lachnospirales</taxon>
        <taxon>Lachnospiraceae</taxon>
        <taxon>Fusicatenibacter</taxon>
    </lineage>
</organism>
<feature type="transmembrane region" description="Helical" evidence="13">
    <location>
        <begin position="205"/>
        <end position="229"/>
    </location>
</feature>
<keyword evidence="7" id="KW-1003">Cell membrane</keyword>
<evidence type="ECO:0000313" key="15">
    <source>
        <dbReference type="Proteomes" id="UP000095706"/>
    </source>
</evidence>
<evidence type="ECO:0000256" key="11">
    <source>
        <dbReference type="ARBA" id="ARBA00023136"/>
    </source>
</evidence>
<dbReference type="GO" id="GO:0005886">
    <property type="term" value="C:plasma membrane"/>
    <property type="evidence" value="ECO:0007669"/>
    <property type="project" value="UniProtKB-SubCell"/>
</dbReference>
<protein>
    <recommendedName>
        <fullName evidence="4">Probable multidrug resistance protein NorM</fullName>
    </recommendedName>
    <alternativeName>
        <fullName evidence="12">Multidrug-efflux transporter</fullName>
    </alternativeName>
</protein>
<dbReference type="PANTHER" id="PTHR43298:SF2">
    <property type="entry name" value="FMN_FAD EXPORTER YEEO-RELATED"/>
    <property type="match status" value="1"/>
</dbReference>
<evidence type="ECO:0000256" key="3">
    <source>
        <dbReference type="ARBA" id="ARBA00010199"/>
    </source>
</evidence>
<evidence type="ECO:0000256" key="5">
    <source>
        <dbReference type="ARBA" id="ARBA00022448"/>
    </source>
</evidence>
<feature type="transmembrane region" description="Helical" evidence="13">
    <location>
        <begin position="163"/>
        <end position="185"/>
    </location>
</feature>
<dbReference type="InterPro" id="IPR048279">
    <property type="entry name" value="MdtK-like"/>
</dbReference>
<keyword evidence="9 13" id="KW-1133">Transmembrane helix</keyword>
<dbReference type="InterPro" id="IPR002528">
    <property type="entry name" value="MATE_fam"/>
</dbReference>
<dbReference type="InterPro" id="IPR050222">
    <property type="entry name" value="MATE_MdtK"/>
</dbReference>
<comment type="function">
    <text evidence="1">Multidrug efflux pump.</text>
</comment>
<dbReference type="GO" id="GO:0042910">
    <property type="term" value="F:xenobiotic transmembrane transporter activity"/>
    <property type="evidence" value="ECO:0007669"/>
    <property type="project" value="InterPro"/>
</dbReference>
<feature type="transmembrane region" description="Helical" evidence="13">
    <location>
        <begin position="128"/>
        <end position="151"/>
    </location>
</feature>
<dbReference type="AlphaFoldDB" id="A0A174AVN3"/>
<gene>
    <name evidence="14" type="primary">mepA_7</name>
    <name evidence="14" type="ORF">ERS852406_00927</name>
</gene>
<keyword evidence="6" id="KW-0050">Antiport</keyword>
<keyword evidence="8 13" id="KW-0812">Transmembrane</keyword>
<dbReference type="PANTHER" id="PTHR43298">
    <property type="entry name" value="MULTIDRUG RESISTANCE PROTEIN NORM-RELATED"/>
    <property type="match status" value="1"/>
</dbReference>
<comment type="subcellular location">
    <subcellularLocation>
        <location evidence="2">Cell membrane</location>
        <topology evidence="2">Multi-pass membrane protein</topology>
    </subcellularLocation>
</comment>
<evidence type="ECO:0000313" key="14">
    <source>
        <dbReference type="EMBL" id="CUN92617.1"/>
    </source>
</evidence>
<dbReference type="GO" id="GO:0006811">
    <property type="term" value="P:monoatomic ion transport"/>
    <property type="evidence" value="ECO:0007669"/>
    <property type="project" value="UniProtKB-KW"/>
</dbReference>
<dbReference type="GO" id="GO:0015297">
    <property type="term" value="F:antiporter activity"/>
    <property type="evidence" value="ECO:0007669"/>
    <property type="project" value="UniProtKB-KW"/>
</dbReference>
<accession>A0A174AVN3</accession>
<dbReference type="EMBL" id="CYYV01000004">
    <property type="protein sequence ID" value="CUN92617.1"/>
    <property type="molecule type" value="Genomic_DNA"/>
</dbReference>
<feature type="transmembrane region" description="Helical" evidence="13">
    <location>
        <begin position="426"/>
        <end position="447"/>
    </location>
</feature>
<evidence type="ECO:0000256" key="9">
    <source>
        <dbReference type="ARBA" id="ARBA00022989"/>
    </source>
</evidence>
<reference evidence="14 15" key="1">
    <citation type="submission" date="2015-09" db="EMBL/GenBank/DDBJ databases">
        <authorList>
            <consortium name="Pathogen Informatics"/>
        </authorList>
    </citation>
    <scope>NUCLEOTIDE SEQUENCE [LARGE SCALE GENOMIC DNA]</scope>
    <source>
        <strain evidence="14 15">2789STDY5608849</strain>
    </source>
</reference>
<evidence type="ECO:0000256" key="10">
    <source>
        <dbReference type="ARBA" id="ARBA00023065"/>
    </source>
</evidence>
<dbReference type="PIRSF" id="PIRSF006603">
    <property type="entry name" value="DinF"/>
    <property type="match status" value="1"/>
</dbReference>
<feature type="transmembrane region" description="Helical" evidence="13">
    <location>
        <begin position="263"/>
        <end position="284"/>
    </location>
</feature>
<evidence type="ECO:0000256" key="1">
    <source>
        <dbReference type="ARBA" id="ARBA00003408"/>
    </source>
</evidence>
<feature type="transmembrane region" description="Helical" evidence="13">
    <location>
        <begin position="85"/>
        <end position="102"/>
    </location>
</feature>
<comment type="similarity">
    <text evidence="3">Belongs to the multi antimicrobial extrusion (MATE) (TC 2.A.66.1) family.</text>
</comment>
<evidence type="ECO:0000256" key="4">
    <source>
        <dbReference type="ARBA" id="ARBA00020268"/>
    </source>
</evidence>
<sequence length="520" mass="56922">MSKPFCMNLWLVIPEKVRYNRKKDISKPVISGEFRCVSAEKKAGHTPGGNLWMTGFDCTKKKWGFLRMSAESKTRMTEGSISKKMILFAIPLFLGNLFQQLYNTADSLIVGNFLGSNALAAVSSSGNLIFLMVGFINGIAMGAGVVIARYYGAKNREDLQKAIHTTVAFGLAAGVALTVLGMYLAPKILVLMGTPSDVLPQSVEYFRTYFAGSLGFIMYNIFVGILQSVGDSRHPLIYLIVSSCINVVLDLLFIGGLGMGVGAAALATVISQFTSAILCMIHLLRTKEEYRLHIRKIRFDGRALGEIIRNGVPSGFQNSVISIANVFVQTNINAFGKMAMAGCGSYAKIEGFAFLPVTCFTMALTTFVSQNLGAKQYDRAKKGARFGILCSITIAELIGFVIYAAAPTLIAAFNSDPAVVHYGVMQARTIALFYFLLAFSHCIAAVLRGSGHAAVPMVVMLCVWCLFRVSYITVTVRLIPDIRVIFWAYPLTWSISSVIFLYLFLKGKWVYGFEKGGKQR</sequence>
<evidence type="ECO:0000256" key="12">
    <source>
        <dbReference type="ARBA" id="ARBA00031636"/>
    </source>
</evidence>
<feature type="transmembrane region" description="Helical" evidence="13">
    <location>
        <begin position="386"/>
        <end position="406"/>
    </location>
</feature>
<keyword evidence="11 13" id="KW-0472">Membrane</keyword>
<dbReference type="Pfam" id="PF01554">
    <property type="entry name" value="MatE"/>
    <property type="match status" value="2"/>
</dbReference>
<evidence type="ECO:0000256" key="6">
    <source>
        <dbReference type="ARBA" id="ARBA00022449"/>
    </source>
</evidence>
<dbReference type="CDD" id="cd13138">
    <property type="entry name" value="MATE_yoeA_like"/>
    <property type="match status" value="1"/>
</dbReference>
<evidence type="ECO:0000256" key="2">
    <source>
        <dbReference type="ARBA" id="ARBA00004651"/>
    </source>
</evidence>
<name>A0A174AVN3_9FIRM</name>
<keyword evidence="10" id="KW-0406">Ion transport</keyword>
<evidence type="ECO:0000256" key="7">
    <source>
        <dbReference type="ARBA" id="ARBA00022475"/>
    </source>
</evidence>
<keyword evidence="5" id="KW-0813">Transport</keyword>
<evidence type="ECO:0000256" key="8">
    <source>
        <dbReference type="ARBA" id="ARBA00022692"/>
    </source>
</evidence>